<accession>A0ACB9RGW4</accession>
<dbReference type="EMBL" id="CM042883">
    <property type="protein sequence ID" value="KAI4378406.1"/>
    <property type="molecule type" value="Genomic_DNA"/>
</dbReference>
<dbReference type="Proteomes" id="UP001057402">
    <property type="component" value="Chromosome 4"/>
</dbReference>
<reference evidence="2" key="1">
    <citation type="journal article" date="2023" name="Front. Plant Sci.">
        <title>Chromosomal-level genome assembly of Melastoma candidum provides insights into trichome evolution.</title>
        <authorList>
            <person name="Zhong Y."/>
            <person name="Wu W."/>
            <person name="Sun C."/>
            <person name="Zou P."/>
            <person name="Liu Y."/>
            <person name="Dai S."/>
            <person name="Zhou R."/>
        </authorList>
    </citation>
    <scope>NUCLEOTIDE SEQUENCE [LARGE SCALE GENOMIC DNA]</scope>
</reference>
<evidence type="ECO:0000313" key="1">
    <source>
        <dbReference type="EMBL" id="KAI4378406.1"/>
    </source>
</evidence>
<organism evidence="1 2">
    <name type="scientific">Melastoma candidum</name>
    <dbReference type="NCBI Taxonomy" id="119954"/>
    <lineage>
        <taxon>Eukaryota</taxon>
        <taxon>Viridiplantae</taxon>
        <taxon>Streptophyta</taxon>
        <taxon>Embryophyta</taxon>
        <taxon>Tracheophyta</taxon>
        <taxon>Spermatophyta</taxon>
        <taxon>Magnoliopsida</taxon>
        <taxon>eudicotyledons</taxon>
        <taxon>Gunneridae</taxon>
        <taxon>Pentapetalae</taxon>
        <taxon>rosids</taxon>
        <taxon>malvids</taxon>
        <taxon>Myrtales</taxon>
        <taxon>Melastomataceae</taxon>
        <taxon>Melastomatoideae</taxon>
        <taxon>Melastomateae</taxon>
        <taxon>Melastoma</taxon>
    </lineage>
</organism>
<evidence type="ECO:0000313" key="2">
    <source>
        <dbReference type="Proteomes" id="UP001057402"/>
    </source>
</evidence>
<sequence length="124" mass="14434">MSSLEKQFEEFRSQLEFFRECPGQYNRYHGDWRSETRNVEFLVTFMHWLETGDLILHDEAANLLGLNSPEFGLDLEDYLIGLRVFSFELGMAVSPDPTMLLLWFLVQDKPTPSPLMDAIVCLQV</sequence>
<comment type="caution">
    <text evidence="1">The sequence shown here is derived from an EMBL/GenBank/DDBJ whole genome shotgun (WGS) entry which is preliminary data.</text>
</comment>
<keyword evidence="2" id="KW-1185">Reference proteome</keyword>
<protein>
    <submittedName>
        <fullName evidence="1">Uncharacterized protein</fullName>
    </submittedName>
</protein>
<gene>
    <name evidence="1" type="ORF">MLD38_015888</name>
</gene>
<name>A0ACB9RGW4_9MYRT</name>
<proteinExistence type="predicted"/>